<protein>
    <recommendedName>
        <fullName evidence="4">EF-hand domain-containing protein</fullName>
    </recommendedName>
</protein>
<dbReference type="InterPro" id="IPR011992">
    <property type="entry name" value="EF-hand-dom_pair"/>
</dbReference>
<gene>
    <name evidence="5" type="ORF">CYMTET_19653</name>
</gene>
<dbReference type="GO" id="GO:0000226">
    <property type="term" value="P:microtubule cytoskeleton organization"/>
    <property type="evidence" value="ECO:0007669"/>
    <property type="project" value="TreeGrafter"/>
</dbReference>
<dbReference type="CDD" id="cd21505">
    <property type="entry name" value="PPP2R3C"/>
    <property type="match status" value="1"/>
</dbReference>
<dbReference type="PANTHER" id="PTHR12085">
    <property type="entry name" value="SERINE/THREONINE-PROTEIN PHOSPHATASE 2A REGULATORY SUBUNIT B'' SUBUNIT GAMMA"/>
    <property type="match status" value="1"/>
</dbReference>
<reference evidence="5 6" key="1">
    <citation type="journal article" date="2015" name="Genome Biol. Evol.">
        <title>Comparative Genomics of a Bacterivorous Green Alga Reveals Evolutionary Causalities and Consequences of Phago-Mixotrophic Mode of Nutrition.</title>
        <authorList>
            <person name="Burns J.A."/>
            <person name="Paasch A."/>
            <person name="Narechania A."/>
            <person name="Kim E."/>
        </authorList>
    </citation>
    <scope>NUCLEOTIDE SEQUENCE [LARGE SCALE GENOMIC DNA]</scope>
    <source>
        <strain evidence="5 6">PLY_AMNH</strain>
    </source>
</reference>
<dbReference type="Gene3D" id="1.10.238.10">
    <property type="entry name" value="EF-hand"/>
    <property type="match status" value="1"/>
</dbReference>
<keyword evidence="6" id="KW-1185">Reference proteome</keyword>
<name>A0AAE0L4N2_9CHLO</name>
<dbReference type="PANTHER" id="PTHR12085:SF3">
    <property type="entry name" value="SERINE_THREONINE-PROTEIN PHOSPHATASE 2A REGULATORY SUBUNIT B'' SUBUNIT GAMMA"/>
    <property type="match status" value="1"/>
</dbReference>
<keyword evidence="2" id="KW-0963">Cytoplasm</keyword>
<keyword evidence="3" id="KW-0106">Calcium</keyword>
<comment type="subcellular location">
    <subcellularLocation>
        <location evidence="1">Cytoplasm</location>
    </subcellularLocation>
</comment>
<sequence length="479" mass="55965">MTSRRALGVGPWVPTLCAYSKQEGYEPRDEDSIEAEVQGRLNDKLRDRTSEAEVSKQKQGDCSLIPKFHKPKAQPKTAAALVSKEARLRFLQLRHEMLMDNNELENLWFVLREYASAGEDETSERIDYDRFCQISVKCAELFGEKSLPFFTPSTFLKFRRDELGCISILPLFHYIMRKVSMQQTRIYLSYHDSVGDGYLRESDLDAYITQMLPSLPPLVELESNMVPQYKRIAIRKLMFFNDPHRRNRVSITDLLVSPQLAEFLELRQEMSPEGEAALSGNWFSLSNARRVYSMFLELDEDMDGMLTKEELALFGGGGLTKFFLEILFEEHIEVWNSRKKPSAGGRRRAAKNTRMDFPAFLEFVLAWENRKHEHSLAYFFRIFDRRKQGFLTSHDLFIFFRYVHERWVEGGNYELNVDDVKDELWDMIKPEDPLKVTLKDLVACKMGDTVISILTDITGFWAYDSREMLMQEKEEETEE</sequence>
<comment type="caution">
    <text evidence="5">The sequence shown here is derived from an EMBL/GenBank/DDBJ whole genome shotgun (WGS) entry which is preliminary data.</text>
</comment>
<accession>A0AAE0L4N2</accession>
<dbReference type="GO" id="GO:0005737">
    <property type="term" value="C:cytoplasm"/>
    <property type="evidence" value="ECO:0007669"/>
    <property type="project" value="UniProtKB-SubCell"/>
</dbReference>
<dbReference type="SUPFAM" id="SSF47473">
    <property type="entry name" value="EF-hand"/>
    <property type="match status" value="1"/>
</dbReference>
<dbReference type="GO" id="GO:0005509">
    <property type="term" value="F:calcium ion binding"/>
    <property type="evidence" value="ECO:0007669"/>
    <property type="project" value="InterPro"/>
</dbReference>
<dbReference type="AlphaFoldDB" id="A0AAE0L4N2"/>
<feature type="domain" description="EF-hand" evidence="4">
    <location>
        <begin position="286"/>
        <end position="321"/>
    </location>
</feature>
<dbReference type="Proteomes" id="UP001190700">
    <property type="component" value="Unassembled WGS sequence"/>
</dbReference>
<dbReference type="GO" id="GO:0005819">
    <property type="term" value="C:spindle"/>
    <property type="evidence" value="ECO:0007669"/>
    <property type="project" value="TreeGrafter"/>
</dbReference>
<dbReference type="EMBL" id="LGRX02009198">
    <property type="protein sequence ID" value="KAK3272026.1"/>
    <property type="molecule type" value="Genomic_DNA"/>
</dbReference>
<dbReference type="InterPro" id="IPR002048">
    <property type="entry name" value="EF_hand_dom"/>
</dbReference>
<evidence type="ECO:0000313" key="6">
    <source>
        <dbReference type="Proteomes" id="UP001190700"/>
    </source>
</evidence>
<proteinExistence type="predicted"/>
<evidence type="ECO:0000256" key="1">
    <source>
        <dbReference type="ARBA" id="ARBA00004496"/>
    </source>
</evidence>
<dbReference type="PROSITE" id="PS50222">
    <property type="entry name" value="EF_HAND_2"/>
    <property type="match status" value="1"/>
</dbReference>
<evidence type="ECO:0000256" key="3">
    <source>
        <dbReference type="ARBA" id="ARBA00022837"/>
    </source>
</evidence>
<dbReference type="GO" id="GO:0035303">
    <property type="term" value="P:regulation of dephosphorylation"/>
    <property type="evidence" value="ECO:0007669"/>
    <property type="project" value="InterPro"/>
</dbReference>
<dbReference type="InterPro" id="IPR018247">
    <property type="entry name" value="EF_Hand_1_Ca_BS"/>
</dbReference>
<dbReference type="InterPro" id="IPR039865">
    <property type="entry name" value="PPP2R3C"/>
</dbReference>
<organism evidence="5 6">
    <name type="scientific">Cymbomonas tetramitiformis</name>
    <dbReference type="NCBI Taxonomy" id="36881"/>
    <lineage>
        <taxon>Eukaryota</taxon>
        <taxon>Viridiplantae</taxon>
        <taxon>Chlorophyta</taxon>
        <taxon>Pyramimonadophyceae</taxon>
        <taxon>Pyramimonadales</taxon>
        <taxon>Pyramimonadaceae</taxon>
        <taxon>Cymbomonas</taxon>
    </lineage>
</organism>
<evidence type="ECO:0000313" key="5">
    <source>
        <dbReference type="EMBL" id="KAK3272026.1"/>
    </source>
</evidence>
<evidence type="ECO:0000256" key="2">
    <source>
        <dbReference type="ARBA" id="ARBA00022490"/>
    </source>
</evidence>
<evidence type="ECO:0000259" key="4">
    <source>
        <dbReference type="PROSITE" id="PS50222"/>
    </source>
</evidence>
<dbReference type="GO" id="GO:0030865">
    <property type="term" value="P:cortical cytoskeleton organization"/>
    <property type="evidence" value="ECO:0007669"/>
    <property type="project" value="TreeGrafter"/>
</dbReference>
<dbReference type="PROSITE" id="PS00018">
    <property type="entry name" value="EF_HAND_1"/>
    <property type="match status" value="1"/>
</dbReference>